<evidence type="ECO:0000256" key="4">
    <source>
        <dbReference type="ARBA" id="ARBA00022723"/>
    </source>
</evidence>
<organism evidence="10 11">
    <name type="scientific">Mycolicibacterium brumae</name>
    <dbReference type="NCBI Taxonomy" id="85968"/>
    <lineage>
        <taxon>Bacteria</taxon>
        <taxon>Bacillati</taxon>
        <taxon>Actinomycetota</taxon>
        <taxon>Actinomycetes</taxon>
        <taxon>Mycobacteriales</taxon>
        <taxon>Mycobacteriaceae</taxon>
        <taxon>Mycolicibacterium</taxon>
    </lineage>
</organism>
<evidence type="ECO:0000256" key="8">
    <source>
        <dbReference type="HAMAP-Rule" id="MF_00265"/>
    </source>
</evidence>
<reference evidence="10 11" key="1">
    <citation type="journal article" date="2017" name="Infect. Genet. Evol.">
        <title>The new phylogeny of the genus Mycobacterium: The old and the news.</title>
        <authorList>
            <person name="Tortoli E."/>
            <person name="Fedrizzi T."/>
            <person name="Meehan C.J."/>
            <person name="Trovato A."/>
            <person name="Grottola A."/>
            <person name="Giacobazzi E."/>
            <person name="Serpini G.F."/>
            <person name="Tagliazucchi S."/>
            <person name="Fabio A."/>
            <person name="Bettua C."/>
            <person name="Bertorelli R."/>
            <person name="Frascaro F."/>
            <person name="De Sanctis V."/>
            <person name="Pecorari M."/>
            <person name="Jousson O."/>
            <person name="Segata N."/>
            <person name="Cirillo D.M."/>
        </authorList>
    </citation>
    <scope>NUCLEOTIDE SEQUENCE [LARGE SCALE GENOMIC DNA]</scope>
    <source>
        <strain evidence="10 11">CIP1034565</strain>
    </source>
</reference>
<proteinExistence type="inferred from homology"/>
<dbReference type="SUPFAM" id="SSF88723">
    <property type="entry name" value="PIN domain-like"/>
    <property type="match status" value="1"/>
</dbReference>
<evidence type="ECO:0000256" key="6">
    <source>
        <dbReference type="ARBA" id="ARBA00022842"/>
    </source>
</evidence>
<keyword evidence="3 8" id="KW-0540">Nuclease</keyword>
<evidence type="ECO:0000313" key="10">
    <source>
        <dbReference type="EMBL" id="PIB77272.1"/>
    </source>
</evidence>
<feature type="domain" description="PIN" evidence="9">
    <location>
        <begin position="4"/>
        <end position="126"/>
    </location>
</feature>
<dbReference type="RefSeq" id="WP_090587681.1">
    <property type="nucleotide sequence ID" value="NZ_CP104302.1"/>
</dbReference>
<keyword evidence="11" id="KW-1185">Reference proteome</keyword>
<gene>
    <name evidence="8" type="primary">vapC</name>
    <name evidence="10" type="ORF">CQY22_003270</name>
</gene>
<dbReference type="GO" id="GO:0004540">
    <property type="term" value="F:RNA nuclease activity"/>
    <property type="evidence" value="ECO:0007669"/>
    <property type="project" value="InterPro"/>
</dbReference>
<dbReference type="PANTHER" id="PTHR33653:SF1">
    <property type="entry name" value="RIBONUCLEASE VAPC2"/>
    <property type="match status" value="1"/>
</dbReference>
<dbReference type="OrthoDB" id="9804823at2"/>
<dbReference type="InterPro" id="IPR022907">
    <property type="entry name" value="VapC_family"/>
</dbReference>
<comment type="similarity">
    <text evidence="7 8">Belongs to the PINc/VapC protein family.</text>
</comment>
<keyword evidence="2 8" id="KW-1277">Toxin-antitoxin system</keyword>
<accession>A0A2G5PG32</accession>
<evidence type="ECO:0000313" key="11">
    <source>
        <dbReference type="Proteomes" id="UP000230551"/>
    </source>
</evidence>
<comment type="cofactor">
    <cofactor evidence="1 8">
        <name>Mg(2+)</name>
        <dbReference type="ChEBI" id="CHEBI:18420"/>
    </cofactor>
</comment>
<comment type="function">
    <text evidence="8">Toxic component of a toxin-antitoxin (TA) system. An RNase.</text>
</comment>
<protein>
    <recommendedName>
        <fullName evidence="8">Ribonuclease VapC</fullName>
        <shortName evidence="8">RNase VapC</shortName>
        <ecNumber evidence="8">3.1.-.-</ecNumber>
    </recommendedName>
    <alternativeName>
        <fullName evidence="8">Toxin VapC</fullName>
    </alternativeName>
</protein>
<dbReference type="EMBL" id="PDCN02000002">
    <property type="protein sequence ID" value="PIB77272.1"/>
    <property type="molecule type" value="Genomic_DNA"/>
</dbReference>
<evidence type="ECO:0000259" key="9">
    <source>
        <dbReference type="Pfam" id="PF01850"/>
    </source>
</evidence>
<dbReference type="EC" id="3.1.-.-" evidence="8"/>
<evidence type="ECO:0000256" key="3">
    <source>
        <dbReference type="ARBA" id="ARBA00022722"/>
    </source>
</evidence>
<evidence type="ECO:0000256" key="1">
    <source>
        <dbReference type="ARBA" id="ARBA00001946"/>
    </source>
</evidence>
<comment type="caution">
    <text evidence="10">The sequence shown here is derived from an EMBL/GenBank/DDBJ whole genome shotgun (WGS) entry which is preliminary data.</text>
</comment>
<dbReference type="PANTHER" id="PTHR33653">
    <property type="entry name" value="RIBONUCLEASE VAPC2"/>
    <property type="match status" value="1"/>
</dbReference>
<evidence type="ECO:0000256" key="7">
    <source>
        <dbReference type="ARBA" id="ARBA00038093"/>
    </source>
</evidence>
<sequence length="138" mass="15633">MRFLLDTNIISDARLKRSPALMSWLRGQEVGDLAISVVTLLELERGVRRKERTDPRGARPLRLWLEEDVRPMFDRRLLPVDEPTAVTAARLHIPDPLPEMDALIAATAIAHDLVLVTRNVGDFHRTGVRLLNPWVEGS</sequence>
<keyword evidence="5 8" id="KW-0378">Hydrolase</keyword>
<evidence type="ECO:0000256" key="5">
    <source>
        <dbReference type="ARBA" id="ARBA00022801"/>
    </source>
</evidence>
<dbReference type="AlphaFoldDB" id="A0A2G5PG32"/>
<feature type="binding site" evidence="8">
    <location>
        <position position="6"/>
    </location>
    <ligand>
        <name>Mg(2+)</name>
        <dbReference type="ChEBI" id="CHEBI:18420"/>
    </ligand>
</feature>
<dbReference type="GO" id="GO:0000287">
    <property type="term" value="F:magnesium ion binding"/>
    <property type="evidence" value="ECO:0007669"/>
    <property type="project" value="UniProtKB-UniRule"/>
</dbReference>
<keyword evidence="8" id="KW-0800">Toxin</keyword>
<name>A0A2G5PG32_9MYCO</name>
<dbReference type="InterPro" id="IPR002716">
    <property type="entry name" value="PIN_dom"/>
</dbReference>
<dbReference type="InterPro" id="IPR029060">
    <property type="entry name" value="PIN-like_dom_sf"/>
</dbReference>
<keyword evidence="4 8" id="KW-0479">Metal-binding</keyword>
<dbReference type="Pfam" id="PF01850">
    <property type="entry name" value="PIN"/>
    <property type="match status" value="1"/>
</dbReference>
<dbReference type="CDD" id="cd18746">
    <property type="entry name" value="PIN_VapC4-5_FitB-like"/>
    <property type="match status" value="1"/>
</dbReference>
<keyword evidence="6 8" id="KW-0460">Magnesium</keyword>
<dbReference type="GO" id="GO:0090729">
    <property type="term" value="F:toxin activity"/>
    <property type="evidence" value="ECO:0007669"/>
    <property type="project" value="UniProtKB-KW"/>
</dbReference>
<dbReference type="InterPro" id="IPR050556">
    <property type="entry name" value="Type_II_TA_system_RNase"/>
</dbReference>
<dbReference type="HAMAP" id="MF_00265">
    <property type="entry name" value="VapC_Nob1"/>
    <property type="match status" value="1"/>
</dbReference>
<dbReference type="Gene3D" id="3.40.50.1010">
    <property type="entry name" value="5'-nuclease"/>
    <property type="match status" value="1"/>
</dbReference>
<dbReference type="GO" id="GO:0016787">
    <property type="term" value="F:hydrolase activity"/>
    <property type="evidence" value="ECO:0007669"/>
    <property type="project" value="UniProtKB-KW"/>
</dbReference>
<dbReference type="Proteomes" id="UP000230551">
    <property type="component" value="Unassembled WGS sequence"/>
</dbReference>
<dbReference type="STRING" id="85968.GCA_900073015_01300"/>
<evidence type="ECO:0000256" key="2">
    <source>
        <dbReference type="ARBA" id="ARBA00022649"/>
    </source>
</evidence>
<feature type="binding site" evidence="8">
    <location>
        <position position="101"/>
    </location>
    <ligand>
        <name>Mg(2+)</name>
        <dbReference type="ChEBI" id="CHEBI:18420"/>
    </ligand>
</feature>